<name>A0ABD3PP62_9STRA</name>
<evidence type="ECO:0000256" key="5">
    <source>
        <dbReference type="ARBA" id="ARBA00023136"/>
    </source>
</evidence>
<comment type="similarity">
    <text evidence="2">Belongs to the peroxisomal membrane protein PXMP2/4 family.</text>
</comment>
<dbReference type="Pfam" id="PF04117">
    <property type="entry name" value="Mpv17_PMP22"/>
    <property type="match status" value="1"/>
</dbReference>
<feature type="transmembrane region" description="Helical" evidence="6">
    <location>
        <begin position="160"/>
        <end position="179"/>
    </location>
</feature>
<dbReference type="PANTHER" id="PTHR11266">
    <property type="entry name" value="PEROXISOMAL MEMBRANE PROTEIN 2, PXMP2 MPV17"/>
    <property type="match status" value="1"/>
</dbReference>
<protein>
    <submittedName>
        <fullName evidence="7">Uncharacterized protein</fullName>
    </submittedName>
</protein>
<dbReference type="Proteomes" id="UP001530400">
    <property type="component" value="Unassembled WGS sequence"/>
</dbReference>
<evidence type="ECO:0000256" key="2">
    <source>
        <dbReference type="ARBA" id="ARBA00006824"/>
    </source>
</evidence>
<keyword evidence="3 6" id="KW-0812">Transmembrane</keyword>
<dbReference type="InterPro" id="IPR007248">
    <property type="entry name" value="Mpv17_PMP22"/>
</dbReference>
<evidence type="ECO:0000256" key="3">
    <source>
        <dbReference type="ARBA" id="ARBA00022692"/>
    </source>
</evidence>
<evidence type="ECO:0000256" key="4">
    <source>
        <dbReference type="ARBA" id="ARBA00022989"/>
    </source>
</evidence>
<comment type="caution">
    <text evidence="7">The sequence shown here is derived from an EMBL/GenBank/DDBJ whole genome shotgun (WGS) entry which is preliminary data.</text>
</comment>
<dbReference type="AlphaFoldDB" id="A0ABD3PP62"/>
<keyword evidence="8" id="KW-1185">Reference proteome</keyword>
<reference evidence="7 8" key="1">
    <citation type="submission" date="2024-10" db="EMBL/GenBank/DDBJ databases">
        <title>Updated reference genomes for cyclostephanoid diatoms.</title>
        <authorList>
            <person name="Roberts W.R."/>
            <person name="Alverson A.J."/>
        </authorList>
    </citation>
    <scope>NUCLEOTIDE SEQUENCE [LARGE SCALE GENOMIC DNA]</scope>
    <source>
        <strain evidence="7 8">AJA010-31</strain>
    </source>
</reference>
<evidence type="ECO:0000313" key="8">
    <source>
        <dbReference type="Proteomes" id="UP001530400"/>
    </source>
</evidence>
<organism evidence="7 8">
    <name type="scientific">Cyclotella atomus</name>
    <dbReference type="NCBI Taxonomy" id="382360"/>
    <lineage>
        <taxon>Eukaryota</taxon>
        <taxon>Sar</taxon>
        <taxon>Stramenopiles</taxon>
        <taxon>Ochrophyta</taxon>
        <taxon>Bacillariophyta</taxon>
        <taxon>Coscinodiscophyceae</taxon>
        <taxon>Thalassiosirophycidae</taxon>
        <taxon>Stephanodiscales</taxon>
        <taxon>Stephanodiscaceae</taxon>
        <taxon>Cyclotella</taxon>
    </lineage>
</organism>
<comment type="subcellular location">
    <subcellularLocation>
        <location evidence="1">Membrane</location>
        <topology evidence="1">Multi-pass membrane protein</topology>
    </subcellularLocation>
</comment>
<accession>A0ABD3PP62</accession>
<proteinExistence type="inferred from homology"/>
<evidence type="ECO:0000313" key="7">
    <source>
        <dbReference type="EMBL" id="KAL3789970.1"/>
    </source>
</evidence>
<evidence type="ECO:0000256" key="1">
    <source>
        <dbReference type="ARBA" id="ARBA00004141"/>
    </source>
</evidence>
<sequence>MSERRGLFSTNIHLRFFFSATSTAEWAGWLCWRLRFVGSGIRQFDWLVHNTKQSFVAMARTMKTTSRIRHVKLILSLTLIHSKYNVDAFSTPALLTIASTHHRHHHGPQISLERQHPKQYMSTVEVEYDQYEPNNNSIIDPTQETTDTSSLQTRSLSPNFLINSSILLIAIITILYQVLSIDLGITRGWTGEEIAARIPLDNWRSYTNVLNMAPLQTKAVTSATVYTIGDILSQNKEGRDMGELDRGRIVRSLLAGLIGHGPMSHVWYHVSEDFFDSVLVGHHWWDFIPKVVVDQTVFGPIWNNSYIILLGLMQLQSPKQIWSDMKRTTIPLIISGLKLWPFVHCITYGLIPLENRLLWVDAVEIVWVTILAGQANEEKKVDGETIVDQEDDAKR</sequence>
<dbReference type="EMBL" id="JALLPJ020000512">
    <property type="protein sequence ID" value="KAL3789970.1"/>
    <property type="molecule type" value="Genomic_DNA"/>
</dbReference>
<evidence type="ECO:0000256" key="6">
    <source>
        <dbReference type="SAM" id="Phobius"/>
    </source>
</evidence>
<gene>
    <name evidence="7" type="ORF">ACHAWO_002024</name>
</gene>
<dbReference type="GO" id="GO:0016020">
    <property type="term" value="C:membrane"/>
    <property type="evidence" value="ECO:0007669"/>
    <property type="project" value="UniProtKB-SubCell"/>
</dbReference>
<keyword evidence="5 6" id="KW-0472">Membrane</keyword>
<dbReference type="PANTHER" id="PTHR11266:SF121">
    <property type="entry name" value="OS09G0315000 PROTEIN"/>
    <property type="match status" value="1"/>
</dbReference>
<keyword evidence="4 6" id="KW-1133">Transmembrane helix</keyword>